<evidence type="ECO:0000313" key="1">
    <source>
        <dbReference type="EMBL" id="KAF2772142.1"/>
    </source>
</evidence>
<proteinExistence type="predicted"/>
<dbReference type="Proteomes" id="UP000799436">
    <property type="component" value="Unassembled WGS sequence"/>
</dbReference>
<dbReference type="EMBL" id="ML995816">
    <property type="protein sequence ID" value="KAF2772142.1"/>
    <property type="molecule type" value="Genomic_DNA"/>
</dbReference>
<dbReference type="AlphaFoldDB" id="A0A6G1LHU3"/>
<gene>
    <name evidence="1" type="ORF">EJ03DRAFT_348951</name>
</gene>
<protein>
    <submittedName>
        <fullName evidence="1">Uncharacterized protein</fullName>
    </submittedName>
</protein>
<sequence length="238" mass="26786">MAKHTPPPPYRTHASAPIDLLNGVQATVRRDRVRDGANISVIQTEADRLHNFILFVLAVDYQRHITGYTAPLSAEDNQHFGTLSYQLQNLAQSNRHTPLNRSGRYQGVAFGLVRSQRDGVERLAEKLLMDENVVIPRLLPNRKVRWDLIDGLREVKEMYFERILGVEGSVAVGSRVIYTLNRQGMACEEHHARVSSVIDGFGAVSPARWAKRAKENMSRILARRGQSPKEAASEKPAR</sequence>
<reference evidence="1" key="1">
    <citation type="journal article" date="2020" name="Stud. Mycol.">
        <title>101 Dothideomycetes genomes: a test case for predicting lifestyles and emergence of pathogens.</title>
        <authorList>
            <person name="Haridas S."/>
            <person name="Albert R."/>
            <person name="Binder M."/>
            <person name="Bloem J."/>
            <person name="Labutti K."/>
            <person name="Salamov A."/>
            <person name="Andreopoulos B."/>
            <person name="Baker S."/>
            <person name="Barry K."/>
            <person name="Bills G."/>
            <person name="Bluhm B."/>
            <person name="Cannon C."/>
            <person name="Castanera R."/>
            <person name="Culley D."/>
            <person name="Daum C."/>
            <person name="Ezra D."/>
            <person name="Gonzalez J."/>
            <person name="Henrissat B."/>
            <person name="Kuo A."/>
            <person name="Liang C."/>
            <person name="Lipzen A."/>
            <person name="Lutzoni F."/>
            <person name="Magnuson J."/>
            <person name="Mondo S."/>
            <person name="Nolan M."/>
            <person name="Ohm R."/>
            <person name="Pangilinan J."/>
            <person name="Park H.-J."/>
            <person name="Ramirez L."/>
            <person name="Alfaro M."/>
            <person name="Sun H."/>
            <person name="Tritt A."/>
            <person name="Yoshinaga Y."/>
            <person name="Zwiers L.-H."/>
            <person name="Turgeon B."/>
            <person name="Goodwin S."/>
            <person name="Spatafora J."/>
            <person name="Crous P."/>
            <person name="Grigoriev I."/>
        </authorList>
    </citation>
    <scope>NUCLEOTIDE SEQUENCE</scope>
    <source>
        <strain evidence="1">CBS 116005</strain>
    </source>
</reference>
<accession>A0A6G1LHU3</accession>
<dbReference type="OrthoDB" id="3919546at2759"/>
<evidence type="ECO:0000313" key="2">
    <source>
        <dbReference type="Proteomes" id="UP000799436"/>
    </source>
</evidence>
<keyword evidence="2" id="KW-1185">Reference proteome</keyword>
<name>A0A6G1LHU3_9PEZI</name>
<organism evidence="1 2">
    <name type="scientific">Teratosphaeria nubilosa</name>
    <dbReference type="NCBI Taxonomy" id="161662"/>
    <lineage>
        <taxon>Eukaryota</taxon>
        <taxon>Fungi</taxon>
        <taxon>Dikarya</taxon>
        <taxon>Ascomycota</taxon>
        <taxon>Pezizomycotina</taxon>
        <taxon>Dothideomycetes</taxon>
        <taxon>Dothideomycetidae</taxon>
        <taxon>Mycosphaerellales</taxon>
        <taxon>Teratosphaeriaceae</taxon>
        <taxon>Teratosphaeria</taxon>
    </lineage>
</organism>